<dbReference type="AlphaFoldDB" id="A0AAN8J1E0"/>
<proteinExistence type="predicted"/>
<sequence>MSHPVTPTPAVNYSSSLSLEDIIRALYTKCYMH</sequence>
<gene>
    <name evidence="1" type="ORF">GCK32_014157</name>
</gene>
<reference evidence="1 2" key="1">
    <citation type="submission" date="2019-10" db="EMBL/GenBank/DDBJ databases">
        <title>Assembly and Annotation for the nematode Trichostrongylus colubriformis.</title>
        <authorList>
            <person name="Martin J."/>
        </authorList>
    </citation>
    <scope>NUCLEOTIDE SEQUENCE [LARGE SCALE GENOMIC DNA]</scope>
    <source>
        <strain evidence="1">G859</strain>
        <tissue evidence="1">Whole worm</tissue>
    </source>
</reference>
<evidence type="ECO:0000313" key="1">
    <source>
        <dbReference type="EMBL" id="KAK5974449.1"/>
    </source>
</evidence>
<keyword evidence="2" id="KW-1185">Reference proteome</keyword>
<evidence type="ECO:0000313" key="2">
    <source>
        <dbReference type="Proteomes" id="UP001331761"/>
    </source>
</evidence>
<organism evidence="1 2">
    <name type="scientific">Trichostrongylus colubriformis</name>
    <name type="common">Black scour worm</name>
    <dbReference type="NCBI Taxonomy" id="6319"/>
    <lineage>
        <taxon>Eukaryota</taxon>
        <taxon>Metazoa</taxon>
        <taxon>Ecdysozoa</taxon>
        <taxon>Nematoda</taxon>
        <taxon>Chromadorea</taxon>
        <taxon>Rhabditida</taxon>
        <taxon>Rhabditina</taxon>
        <taxon>Rhabditomorpha</taxon>
        <taxon>Strongyloidea</taxon>
        <taxon>Trichostrongylidae</taxon>
        <taxon>Trichostrongylus</taxon>
    </lineage>
</organism>
<protein>
    <submittedName>
        <fullName evidence="1">Uncharacterized protein</fullName>
    </submittedName>
</protein>
<dbReference type="EMBL" id="WIXE01014225">
    <property type="protein sequence ID" value="KAK5974449.1"/>
    <property type="molecule type" value="Genomic_DNA"/>
</dbReference>
<comment type="caution">
    <text evidence="1">The sequence shown here is derived from an EMBL/GenBank/DDBJ whole genome shotgun (WGS) entry which is preliminary data.</text>
</comment>
<dbReference type="Proteomes" id="UP001331761">
    <property type="component" value="Unassembled WGS sequence"/>
</dbReference>
<accession>A0AAN8J1E0</accession>
<name>A0AAN8J1E0_TRICO</name>